<dbReference type="RefSeq" id="WP_183395439.1">
    <property type="nucleotide sequence ID" value="NZ_JACIDR010000003.1"/>
</dbReference>
<proteinExistence type="predicted"/>
<keyword evidence="3" id="KW-0804">Transcription</keyword>
<sequence length="258" mass="27517">MYGPAATGDAPLAPLWRLDAGRTLFIGTLDHNAFHQHGAPVFLSSLGGPFGLRLEGGPWRACEAAMIPAGRLHELHLGGDPLAVFYVEPDVAGAGELAPLLRDAEEAEGALVGRSSVIPLMRQLYEDRASLAWAEDALDDLVAYARPRARRGIDPRASRAVAALAAASEEGVSVPELARLCGLSPSRLQHLFASEIGVPIRRYRAWSRMRGAIAEIVGGASFTQAAHAAGFADQAHFAHDFRRTFGAAASRSLRGVRR</sequence>
<evidence type="ECO:0000256" key="2">
    <source>
        <dbReference type="ARBA" id="ARBA00023125"/>
    </source>
</evidence>
<name>A0A7W6CYW2_9HYPH</name>
<comment type="caution">
    <text evidence="5">The sequence shown here is derived from an EMBL/GenBank/DDBJ whole genome shotgun (WGS) entry which is preliminary data.</text>
</comment>
<reference evidence="5 6" key="1">
    <citation type="submission" date="2020-08" db="EMBL/GenBank/DDBJ databases">
        <title>Genomic Encyclopedia of Type Strains, Phase IV (KMG-IV): sequencing the most valuable type-strain genomes for metagenomic binning, comparative biology and taxonomic classification.</title>
        <authorList>
            <person name="Goeker M."/>
        </authorList>
    </citation>
    <scope>NUCLEOTIDE SEQUENCE [LARGE SCALE GENOMIC DNA]</scope>
    <source>
        <strain evidence="5 6">DSM 25481</strain>
    </source>
</reference>
<dbReference type="SUPFAM" id="SSF46689">
    <property type="entry name" value="Homeodomain-like"/>
    <property type="match status" value="1"/>
</dbReference>
<dbReference type="InterPro" id="IPR018062">
    <property type="entry name" value="HTH_AraC-typ_CS"/>
</dbReference>
<evidence type="ECO:0000256" key="3">
    <source>
        <dbReference type="ARBA" id="ARBA00023163"/>
    </source>
</evidence>
<accession>A0A7W6CYW2</accession>
<dbReference type="AlphaFoldDB" id="A0A7W6CYW2"/>
<dbReference type="PANTHER" id="PTHR46796">
    <property type="entry name" value="HTH-TYPE TRANSCRIPTIONAL ACTIVATOR RHAS-RELATED"/>
    <property type="match status" value="1"/>
</dbReference>
<dbReference type="GO" id="GO:0003700">
    <property type="term" value="F:DNA-binding transcription factor activity"/>
    <property type="evidence" value="ECO:0007669"/>
    <property type="project" value="InterPro"/>
</dbReference>
<dbReference type="Gene3D" id="1.10.10.60">
    <property type="entry name" value="Homeodomain-like"/>
    <property type="match status" value="1"/>
</dbReference>
<dbReference type="PROSITE" id="PS00041">
    <property type="entry name" value="HTH_ARAC_FAMILY_1"/>
    <property type="match status" value="1"/>
</dbReference>
<dbReference type="InterPro" id="IPR018060">
    <property type="entry name" value="HTH_AraC"/>
</dbReference>
<dbReference type="InterPro" id="IPR009057">
    <property type="entry name" value="Homeodomain-like_sf"/>
</dbReference>
<keyword evidence="6" id="KW-1185">Reference proteome</keyword>
<keyword evidence="2 5" id="KW-0238">DNA-binding</keyword>
<evidence type="ECO:0000313" key="6">
    <source>
        <dbReference type="Proteomes" id="UP000528964"/>
    </source>
</evidence>
<dbReference type="Proteomes" id="UP000528964">
    <property type="component" value="Unassembled WGS sequence"/>
</dbReference>
<dbReference type="PROSITE" id="PS01124">
    <property type="entry name" value="HTH_ARAC_FAMILY_2"/>
    <property type="match status" value="1"/>
</dbReference>
<evidence type="ECO:0000313" key="5">
    <source>
        <dbReference type="EMBL" id="MBB3973581.1"/>
    </source>
</evidence>
<feature type="domain" description="HTH araC/xylS-type" evidence="4">
    <location>
        <begin position="158"/>
        <end position="255"/>
    </location>
</feature>
<dbReference type="SMART" id="SM00342">
    <property type="entry name" value="HTH_ARAC"/>
    <property type="match status" value="1"/>
</dbReference>
<protein>
    <submittedName>
        <fullName evidence="5">AraC-like DNA-binding protein</fullName>
    </submittedName>
</protein>
<evidence type="ECO:0000259" key="4">
    <source>
        <dbReference type="PROSITE" id="PS01124"/>
    </source>
</evidence>
<evidence type="ECO:0000256" key="1">
    <source>
        <dbReference type="ARBA" id="ARBA00023015"/>
    </source>
</evidence>
<dbReference type="PANTHER" id="PTHR46796:SF2">
    <property type="entry name" value="TRANSCRIPTIONAL REGULATORY PROTEIN"/>
    <property type="match status" value="1"/>
</dbReference>
<gene>
    <name evidence="5" type="ORF">GGR24_002251</name>
</gene>
<organism evidence="5 6">
    <name type="scientific">Hansschlegelia beijingensis</name>
    <dbReference type="NCBI Taxonomy" id="1133344"/>
    <lineage>
        <taxon>Bacteria</taxon>
        <taxon>Pseudomonadati</taxon>
        <taxon>Pseudomonadota</taxon>
        <taxon>Alphaproteobacteria</taxon>
        <taxon>Hyphomicrobiales</taxon>
        <taxon>Methylopilaceae</taxon>
        <taxon>Hansschlegelia</taxon>
    </lineage>
</organism>
<dbReference type="GO" id="GO:0043565">
    <property type="term" value="F:sequence-specific DNA binding"/>
    <property type="evidence" value="ECO:0007669"/>
    <property type="project" value="InterPro"/>
</dbReference>
<keyword evidence="1" id="KW-0805">Transcription regulation</keyword>
<dbReference type="InterPro" id="IPR050204">
    <property type="entry name" value="AraC_XylS_family_regulators"/>
</dbReference>
<dbReference type="EMBL" id="JACIDR010000003">
    <property type="protein sequence ID" value="MBB3973581.1"/>
    <property type="molecule type" value="Genomic_DNA"/>
</dbReference>
<dbReference type="Pfam" id="PF12833">
    <property type="entry name" value="HTH_18"/>
    <property type="match status" value="1"/>
</dbReference>